<dbReference type="InterPro" id="IPR012675">
    <property type="entry name" value="Beta-grasp_dom_sf"/>
</dbReference>
<dbReference type="InterPro" id="IPR008333">
    <property type="entry name" value="Cbr1-like_FAD-bd_dom"/>
</dbReference>
<dbReference type="InterPro" id="IPR050415">
    <property type="entry name" value="MRET"/>
</dbReference>
<organism evidence="12 13">
    <name type="scientific">Phycicoccus avicenniae</name>
    <dbReference type="NCBI Taxonomy" id="2828860"/>
    <lineage>
        <taxon>Bacteria</taxon>
        <taxon>Bacillati</taxon>
        <taxon>Actinomycetota</taxon>
        <taxon>Actinomycetes</taxon>
        <taxon>Micrococcales</taxon>
        <taxon>Intrasporangiaceae</taxon>
        <taxon>Phycicoccus</taxon>
    </lineage>
</organism>
<keyword evidence="13" id="KW-1185">Reference proteome</keyword>
<keyword evidence="8" id="KW-0411">Iron-sulfur</keyword>
<dbReference type="Gene3D" id="2.40.30.10">
    <property type="entry name" value="Translation factors"/>
    <property type="match status" value="1"/>
</dbReference>
<evidence type="ECO:0000259" key="11">
    <source>
        <dbReference type="PROSITE" id="PS51384"/>
    </source>
</evidence>
<dbReference type="SUPFAM" id="SSF63380">
    <property type="entry name" value="Riboflavin synthase domain-like"/>
    <property type="match status" value="1"/>
</dbReference>
<dbReference type="PROSITE" id="PS51085">
    <property type="entry name" value="2FE2S_FER_2"/>
    <property type="match status" value="1"/>
</dbReference>
<evidence type="ECO:0000256" key="4">
    <source>
        <dbReference type="ARBA" id="ARBA00022723"/>
    </source>
</evidence>
<dbReference type="GO" id="GO:0016491">
    <property type="term" value="F:oxidoreductase activity"/>
    <property type="evidence" value="ECO:0007669"/>
    <property type="project" value="UniProtKB-KW"/>
</dbReference>
<evidence type="ECO:0000256" key="9">
    <source>
        <dbReference type="SAM" id="MobiDB-lite"/>
    </source>
</evidence>
<keyword evidence="2" id="KW-0285">Flavoprotein</keyword>
<dbReference type="AlphaFoldDB" id="A0A941D7F7"/>
<dbReference type="CDD" id="cd06215">
    <property type="entry name" value="FNR_iron_sulfur_binding_1"/>
    <property type="match status" value="1"/>
</dbReference>
<evidence type="ECO:0000256" key="7">
    <source>
        <dbReference type="ARBA" id="ARBA00023004"/>
    </source>
</evidence>
<dbReference type="Gene3D" id="3.40.50.80">
    <property type="entry name" value="Nucleotide-binding domain of ferredoxin-NADP reductase (FNR) module"/>
    <property type="match status" value="1"/>
</dbReference>
<comment type="caution">
    <text evidence="12">The sequence shown here is derived from an EMBL/GenBank/DDBJ whole genome shotgun (WGS) entry which is preliminary data.</text>
</comment>
<dbReference type="Pfam" id="PF00111">
    <property type="entry name" value="Fer2"/>
    <property type="match status" value="1"/>
</dbReference>
<gene>
    <name evidence="12" type="ORF">KC207_06885</name>
</gene>
<feature type="domain" description="FAD-binding FR-type" evidence="11">
    <location>
        <begin position="42"/>
        <end position="145"/>
    </location>
</feature>
<dbReference type="RefSeq" id="WP_211602273.1">
    <property type="nucleotide sequence ID" value="NZ_JAGSNF010000008.1"/>
</dbReference>
<keyword evidence="6" id="KW-0560">Oxidoreductase</keyword>
<reference evidence="12" key="1">
    <citation type="submission" date="2021-04" db="EMBL/GenBank/DDBJ databases">
        <title>Phycicoccus avicenniae sp. nov., a novel endophytic actinomycetes isolated from branch of Avicennia mariana.</title>
        <authorList>
            <person name="Tuo L."/>
        </authorList>
    </citation>
    <scope>NUCLEOTIDE SEQUENCE</scope>
    <source>
        <strain evidence="12">BSK3Z-2</strain>
    </source>
</reference>
<dbReference type="InterPro" id="IPR001433">
    <property type="entry name" value="OxRdtase_FAD/NAD-bd"/>
</dbReference>
<dbReference type="PROSITE" id="PS00197">
    <property type="entry name" value="2FE2S_FER_1"/>
    <property type="match status" value="1"/>
</dbReference>
<keyword evidence="5" id="KW-0274">FAD</keyword>
<dbReference type="Pfam" id="PF00970">
    <property type="entry name" value="FAD_binding_6"/>
    <property type="match status" value="1"/>
</dbReference>
<evidence type="ECO:0000256" key="8">
    <source>
        <dbReference type="ARBA" id="ARBA00023014"/>
    </source>
</evidence>
<dbReference type="SUPFAM" id="SSF54292">
    <property type="entry name" value="2Fe-2S ferredoxin-like"/>
    <property type="match status" value="1"/>
</dbReference>
<keyword evidence="3" id="KW-0001">2Fe-2S</keyword>
<dbReference type="PRINTS" id="PR00406">
    <property type="entry name" value="CYTB5RDTASE"/>
</dbReference>
<sequence length="397" mass="41540">MTQPYPESTLLREQPAHEPPALRLVPDLPSPLGTGVLPEEETFDQELVCRRVVRVTHDVVTLVLEPTRPGGVAFQPGQYVTLTVDVDGVPVERCYTISSPPTRPHLLTVTVKRVHDGGLSPYLHDRFAPGDRVTARGPLGGFSVAAHPARSYLLLSGGSGITPTLSTLRTVADLAEDVDVVVVHHARTPADLICRAEVEALAAAHGSVRVVWVCEEDAAPADGLPRWDGPRGRVSTEQLLALVPDLASREVLTCGPPPYMAAVATALTEAGADPARCHEESFVIGAPAAPTLVPLPGVPDGPTSPGEGAVVGASIRFARSGREVLCPPGTTVLDAAASAGITLPSSCAEGLCGTCKSTLLEGSVDMRHQGGIRPREIAQQKFLPCCSTPTGDIVVDA</sequence>
<keyword evidence="4" id="KW-0479">Metal-binding</keyword>
<dbReference type="InterPro" id="IPR017938">
    <property type="entry name" value="Riboflavin_synthase-like_b-brl"/>
</dbReference>
<evidence type="ECO:0000313" key="12">
    <source>
        <dbReference type="EMBL" id="MBR7743011.1"/>
    </source>
</evidence>
<evidence type="ECO:0000256" key="5">
    <source>
        <dbReference type="ARBA" id="ARBA00022827"/>
    </source>
</evidence>
<dbReference type="InterPro" id="IPR001041">
    <property type="entry name" value="2Fe-2S_ferredoxin-type"/>
</dbReference>
<dbReference type="SUPFAM" id="SSF52343">
    <property type="entry name" value="Ferredoxin reductase-like, C-terminal NADP-linked domain"/>
    <property type="match status" value="1"/>
</dbReference>
<dbReference type="PROSITE" id="PS51384">
    <property type="entry name" value="FAD_FR"/>
    <property type="match status" value="1"/>
</dbReference>
<dbReference type="GO" id="GO:0046872">
    <property type="term" value="F:metal ion binding"/>
    <property type="evidence" value="ECO:0007669"/>
    <property type="project" value="UniProtKB-KW"/>
</dbReference>
<proteinExistence type="predicted"/>
<dbReference type="PANTHER" id="PTHR47354">
    <property type="entry name" value="NADH OXIDOREDUCTASE HCR"/>
    <property type="match status" value="1"/>
</dbReference>
<dbReference type="InterPro" id="IPR017927">
    <property type="entry name" value="FAD-bd_FR_type"/>
</dbReference>
<keyword evidence="7" id="KW-0408">Iron</keyword>
<dbReference type="Proteomes" id="UP000677016">
    <property type="component" value="Unassembled WGS sequence"/>
</dbReference>
<dbReference type="EMBL" id="JAGSNF010000008">
    <property type="protein sequence ID" value="MBR7743011.1"/>
    <property type="molecule type" value="Genomic_DNA"/>
</dbReference>
<dbReference type="InterPro" id="IPR036010">
    <property type="entry name" value="2Fe-2S_ferredoxin-like_sf"/>
</dbReference>
<evidence type="ECO:0000256" key="2">
    <source>
        <dbReference type="ARBA" id="ARBA00022630"/>
    </source>
</evidence>
<protein>
    <submittedName>
        <fullName evidence="12">Hybrid-cluster NAD(P)-dependent oxidoreductase</fullName>
    </submittedName>
</protein>
<dbReference type="GO" id="GO:0051537">
    <property type="term" value="F:2 iron, 2 sulfur cluster binding"/>
    <property type="evidence" value="ECO:0007669"/>
    <property type="project" value="UniProtKB-KW"/>
</dbReference>
<dbReference type="Pfam" id="PF00175">
    <property type="entry name" value="NAD_binding_1"/>
    <property type="match status" value="1"/>
</dbReference>
<evidence type="ECO:0000256" key="6">
    <source>
        <dbReference type="ARBA" id="ARBA00023002"/>
    </source>
</evidence>
<accession>A0A941D7F7</accession>
<evidence type="ECO:0000313" key="13">
    <source>
        <dbReference type="Proteomes" id="UP000677016"/>
    </source>
</evidence>
<dbReference type="Gene3D" id="3.10.20.30">
    <property type="match status" value="1"/>
</dbReference>
<comment type="cofactor">
    <cofactor evidence="1">
        <name>FAD</name>
        <dbReference type="ChEBI" id="CHEBI:57692"/>
    </cofactor>
</comment>
<name>A0A941D7F7_9MICO</name>
<feature type="domain" description="2Fe-2S ferredoxin-type" evidence="10">
    <location>
        <begin position="313"/>
        <end position="397"/>
    </location>
</feature>
<dbReference type="PANTHER" id="PTHR47354:SF6">
    <property type="entry name" value="NADH OXIDOREDUCTASE HCR"/>
    <property type="match status" value="1"/>
</dbReference>
<dbReference type="InterPro" id="IPR006058">
    <property type="entry name" value="2Fe2S_fd_BS"/>
</dbReference>
<evidence type="ECO:0000256" key="3">
    <source>
        <dbReference type="ARBA" id="ARBA00022714"/>
    </source>
</evidence>
<dbReference type="InterPro" id="IPR039261">
    <property type="entry name" value="FNR_nucleotide-bd"/>
</dbReference>
<evidence type="ECO:0000256" key="1">
    <source>
        <dbReference type="ARBA" id="ARBA00001974"/>
    </source>
</evidence>
<evidence type="ECO:0000259" key="10">
    <source>
        <dbReference type="PROSITE" id="PS51085"/>
    </source>
</evidence>
<dbReference type="CDD" id="cd00207">
    <property type="entry name" value="fer2"/>
    <property type="match status" value="1"/>
</dbReference>
<feature type="region of interest" description="Disordered" evidence="9">
    <location>
        <begin position="1"/>
        <end position="28"/>
    </location>
</feature>